<dbReference type="CDD" id="cd00063">
    <property type="entry name" value="FN3"/>
    <property type="match status" value="1"/>
</dbReference>
<dbReference type="Gene3D" id="2.60.40.10">
    <property type="entry name" value="Immunoglobulins"/>
    <property type="match status" value="1"/>
</dbReference>
<dbReference type="PANTHER" id="PTHR46003:SF1">
    <property type="entry name" value="HOST CELL FACTOR"/>
    <property type="match status" value="1"/>
</dbReference>
<evidence type="ECO:0000313" key="3">
    <source>
        <dbReference type="Proteomes" id="UP000015102"/>
    </source>
</evidence>
<evidence type="ECO:0008006" key="4">
    <source>
        <dbReference type="Google" id="ProtNLM"/>
    </source>
</evidence>
<dbReference type="GO" id="GO:0035097">
    <property type="term" value="C:histone methyltransferase complex"/>
    <property type="evidence" value="ECO:0007669"/>
    <property type="project" value="TreeGrafter"/>
</dbReference>
<dbReference type="Proteomes" id="UP000015102">
    <property type="component" value="Unassembled WGS sequence"/>
</dbReference>
<dbReference type="OMA" id="IGEIFEY"/>
<dbReference type="InterPro" id="IPR013783">
    <property type="entry name" value="Ig-like_fold"/>
</dbReference>
<dbReference type="SUPFAM" id="SSF49265">
    <property type="entry name" value="Fibronectin type III"/>
    <property type="match status" value="1"/>
</dbReference>
<sequence length="140" mass="15442">MFFACFKTCLPGFPGAPSAIKISKSPEGAYLSWESPPAQIGEIFEYSVYLAVKSLNTRERVPPAQLAFVRVFCGANNQCIVQNAQLQNAHVDCSNKPAIIFRIAARNDKGYGPATQVRWLQDPTNGKQKSVTGQHKKLKK</sequence>
<dbReference type="InterPro" id="IPR043536">
    <property type="entry name" value="HCF1/2"/>
</dbReference>
<dbReference type="HOGENOM" id="CLU_099675_1_0_1"/>
<accession>T1GBT8</accession>
<dbReference type="AlphaFoldDB" id="T1GBT8"/>
<reference evidence="2" key="2">
    <citation type="submission" date="2015-06" db="UniProtKB">
        <authorList>
            <consortium name="EnsemblMetazoa"/>
        </authorList>
    </citation>
    <scope>IDENTIFICATION</scope>
</reference>
<evidence type="ECO:0000313" key="2">
    <source>
        <dbReference type="EnsemblMetazoa" id="MESCA000726-PA"/>
    </source>
</evidence>
<evidence type="ECO:0000256" key="1">
    <source>
        <dbReference type="ARBA" id="ARBA00022441"/>
    </source>
</evidence>
<dbReference type="STRING" id="36166.T1GBT8"/>
<proteinExistence type="predicted"/>
<dbReference type="GO" id="GO:0003713">
    <property type="term" value="F:transcription coactivator activity"/>
    <property type="evidence" value="ECO:0007669"/>
    <property type="project" value="TreeGrafter"/>
</dbReference>
<dbReference type="GO" id="GO:0006338">
    <property type="term" value="P:chromatin remodeling"/>
    <property type="evidence" value="ECO:0007669"/>
    <property type="project" value="TreeGrafter"/>
</dbReference>
<dbReference type="EnsemblMetazoa" id="MESCA000726-RA">
    <property type="protein sequence ID" value="MESCA000726-PA"/>
    <property type="gene ID" value="MESCA000726"/>
</dbReference>
<protein>
    <recommendedName>
        <fullName evidence="4">Fibronectin type-III domain-containing protein</fullName>
    </recommendedName>
</protein>
<dbReference type="PANTHER" id="PTHR46003">
    <property type="entry name" value="HOST CELL FACTOR"/>
    <property type="match status" value="1"/>
</dbReference>
<dbReference type="InterPro" id="IPR003961">
    <property type="entry name" value="FN3_dom"/>
</dbReference>
<name>T1GBT8_MEGSC</name>
<organism evidence="2 3">
    <name type="scientific">Megaselia scalaris</name>
    <name type="common">Humpbacked fly</name>
    <name type="synonym">Phora scalaris</name>
    <dbReference type="NCBI Taxonomy" id="36166"/>
    <lineage>
        <taxon>Eukaryota</taxon>
        <taxon>Metazoa</taxon>
        <taxon>Ecdysozoa</taxon>
        <taxon>Arthropoda</taxon>
        <taxon>Hexapoda</taxon>
        <taxon>Insecta</taxon>
        <taxon>Pterygota</taxon>
        <taxon>Neoptera</taxon>
        <taxon>Endopterygota</taxon>
        <taxon>Diptera</taxon>
        <taxon>Brachycera</taxon>
        <taxon>Muscomorpha</taxon>
        <taxon>Platypezoidea</taxon>
        <taxon>Phoridae</taxon>
        <taxon>Megaseliini</taxon>
        <taxon>Megaselia</taxon>
    </lineage>
</organism>
<dbReference type="EMBL" id="CAQQ02181518">
    <property type="status" value="NOT_ANNOTATED_CDS"/>
    <property type="molecule type" value="Genomic_DNA"/>
</dbReference>
<dbReference type="InterPro" id="IPR036116">
    <property type="entry name" value="FN3_sf"/>
</dbReference>
<keyword evidence="1" id="KW-0880">Kelch repeat</keyword>
<keyword evidence="3" id="KW-1185">Reference proteome</keyword>
<reference evidence="3" key="1">
    <citation type="submission" date="2013-02" db="EMBL/GenBank/DDBJ databases">
        <authorList>
            <person name="Hughes D."/>
        </authorList>
    </citation>
    <scope>NUCLEOTIDE SEQUENCE</scope>
    <source>
        <strain>Durham</strain>
        <strain evidence="3">NC isolate 2 -- Noor lab</strain>
    </source>
</reference>